<keyword evidence="1" id="KW-1133">Transmembrane helix</keyword>
<dbReference type="InterPro" id="IPR036259">
    <property type="entry name" value="MFS_trans_sf"/>
</dbReference>
<proteinExistence type="predicted"/>
<keyword evidence="1" id="KW-0472">Membrane</keyword>
<dbReference type="EMBL" id="AEVO01000061">
    <property type="protein sequence ID" value="EFY06965.1"/>
    <property type="molecule type" value="Genomic_DNA"/>
</dbReference>
<feature type="transmembrane region" description="Helical" evidence="1">
    <location>
        <begin position="159"/>
        <end position="177"/>
    </location>
</feature>
<feature type="transmembrane region" description="Helical" evidence="1">
    <location>
        <begin position="75"/>
        <end position="93"/>
    </location>
</feature>
<dbReference type="Proteomes" id="UP000018458">
    <property type="component" value="Unassembled WGS sequence"/>
</dbReference>
<protein>
    <recommendedName>
        <fullName evidence="4">Major facilitator superfamily (MFS) profile domain-containing protein</fullName>
    </recommendedName>
</protein>
<dbReference type="SUPFAM" id="SSF103473">
    <property type="entry name" value="MFS general substrate transporter"/>
    <property type="match status" value="1"/>
</dbReference>
<gene>
    <name evidence="2" type="ORF">HMPREF9444_01218</name>
</gene>
<keyword evidence="1" id="KW-0812">Transmembrane</keyword>
<dbReference type="RefSeq" id="WP_009143416.1">
    <property type="nucleotide sequence ID" value="NZ_GL830997.1"/>
</dbReference>
<evidence type="ECO:0000313" key="3">
    <source>
        <dbReference type="Proteomes" id="UP000018458"/>
    </source>
</evidence>
<evidence type="ECO:0000256" key="1">
    <source>
        <dbReference type="SAM" id="Phobius"/>
    </source>
</evidence>
<evidence type="ECO:0000313" key="2">
    <source>
        <dbReference type="EMBL" id="EFY06965.1"/>
    </source>
</evidence>
<feature type="transmembrane region" description="Helical" evidence="1">
    <location>
        <begin position="12"/>
        <end position="35"/>
    </location>
</feature>
<feature type="transmembrane region" description="Helical" evidence="1">
    <location>
        <begin position="99"/>
        <end position="119"/>
    </location>
</feature>
<accession>E8LKH8</accession>
<comment type="caution">
    <text evidence="2">The sequence shown here is derived from an EMBL/GenBank/DDBJ whole genome shotgun (WGS) entry which is preliminary data.</text>
</comment>
<reference evidence="2 3" key="1">
    <citation type="submission" date="2011-01" db="EMBL/GenBank/DDBJ databases">
        <authorList>
            <person name="Weinstock G."/>
            <person name="Sodergren E."/>
            <person name="Clifton S."/>
            <person name="Fulton L."/>
            <person name="Fulton B."/>
            <person name="Courtney L."/>
            <person name="Fronick C."/>
            <person name="Harrison M."/>
            <person name="Strong C."/>
            <person name="Farmer C."/>
            <person name="Delahaunty K."/>
            <person name="Markovic C."/>
            <person name="Hall O."/>
            <person name="Minx P."/>
            <person name="Tomlinson C."/>
            <person name="Mitreva M."/>
            <person name="Hou S."/>
            <person name="Chen J."/>
            <person name="Wollam A."/>
            <person name="Pepin K.H."/>
            <person name="Johnson M."/>
            <person name="Bhonagiri V."/>
            <person name="Zhang X."/>
            <person name="Suruliraj S."/>
            <person name="Warren W."/>
            <person name="Chinwalla A."/>
            <person name="Mardis E.R."/>
            <person name="Wilson R.K."/>
        </authorList>
    </citation>
    <scope>NUCLEOTIDE SEQUENCE [LARGE SCALE GENOMIC DNA]</scope>
    <source>
        <strain evidence="3">DSM 22608 / JCM 16073 / KCTC 15190 / YIT 12066</strain>
    </source>
</reference>
<dbReference type="Gene3D" id="1.20.1250.20">
    <property type="entry name" value="MFS general substrate transporter like domains"/>
    <property type="match status" value="1"/>
</dbReference>
<keyword evidence="3" id="KW-1185">Reference proteome</keyword>
<evidence type="ECO:0008006" key="4">
    <source>
        <dbReference type="Google" id="ProtNLM"/>
    </source>
</evidence>
<sequence length="215" mass="23788">MFSFDKLNRIGVFMATGYICAGTAIAVIGGIPLWTEYFESTFLLISTVIICTVLIAGALGIILMRYLIKKVGAKAVYEQDILVYMIGMLLMALTLNKAMFMVGLVIVSGVMPIFFYENFNRQLIPVKKGGFSVLYLAGWALGPIVCAIVIGSLSQYGLIVPRILFAHFIVLGFWVWVKRLDIHENYADAPHWLLAKKDDLKNSPAAPSEDGNNKN</sequence>
<dbReference type="OrthoDB" id="7068952at2"/>
<dbReference type="HOGENOM" id="CLU_1282656_0_0_6"/>
<organism evidence="2 3">
    <name type="scientific">Succinatimonas hippei (strain DSM 22608 / JCM 16073 / KCTC 15190 / YIT 12066)</name>
    <dbReference type="NCBI Taxonomy" id="762983"/>
    <lineage>
        <taxon>Bacteria</taxon>
        <taxon>Pseudomonadati</taxon>
        <taxon>Pseudomonadota</taxon>
        <taxon>Gammaproteobacteria</taxon>
        <taxon>Aeromonadales</taxon>
        <taxon>Succinivibrionaceae</taxon>
        <taxon>Succinatimonas</taxon>
    </lineage>
</organism>
<name>E8LKH8_SUCHY</name>
<feature type="transmembrane region" description="Helical" evidence="1">
    <location>
        <begin position="41"/>
        <end position="63"/>
    </location>
</feature>
<dbReference type="STRING" id="762983.HMPREF9444_01218"/>
<dbReference type="AlphaFoldDB" id="E8LKH8"/>
<feature type="transmembrane region" description="Helical" evidence="1">
    <location>
        <begin position="131"/>
        <end position="153"/>
    </location>
</feature>